<reference evidence="5 6" key="1">
    <citation type="journal article" date="2015" name="Genome Biol. Evol.">
        <title>Phylogenomic analyses indicate that early fungi evolved digesting cell walls of algal ancestors of land plants.</title>
        <authorList>
            <person name="Chang Y."/>
            <person name="Wang S."/>
            <person name="Sekimoto S."/>
            <person name="Aerts A.L."/>
            <person name="Choi C."/>
            <person name="Clum A."/>
            <person name="LaButti K.M."/>
            <person name="Lindquist E.A."/>
            <person name="Yee Ngan C."/>
            <person name="Ohm R.A."/>
            <person name="Salamov A.A."/>
            <person name="Grigoriev I.V."/>
            <person name="Spatafora J.W."/>
            <person name="Berbee M.L."/>
        </authorList>
    </citation>
    <scope>NUCLEOTIDE SEQUENCE [LARGE SCALE GENOMIC DNA]</scope>
    <source>
        <strain evidence="5 6">NRRL 28638</strain>
    </source>
</reference>
<sequence length="302" mass="34088">DSQAVHDSPVLSDSYIGGNGDGGRGWDLTSGPFGNTQVRYPNPHTIKRCYHRTDGGRRYPAPTLDPFPDTTIMNAVVNQYTDYSDFAWNLELYHGFLHVLMGDNEGDLGPPQSPNDPAFFLHHGNIDRYWWQWQRRHPDSAHSYNGKNYSPSKNADANDNMSFAGNTGEVRVNTMFNTEDYPLCYTYADNARQMLDADGQPKPLVNGTKIMGKTVTFDQMKDLTDKIDNNSQNSSKNTDNNESVKKSDKPQIKEINPLVILGMAENMNMKMDTKQDIEMISRHVKQLNLLSSLDGFNNPNKN</sequence>
<evidence type="ECO:0000256" key="2">
    <source>
        <dbReference type="ARBA" id="ARBA00023008"/>
    </source>
</evidence>
<proteinExistence type="predicted"/>
<dbReference type="InterPro" id="IPR008922">
    <property type="entry name" value="Di-copper_centre_dom_sf"/>
</dbReference>
<feature type="region of interest" description="Disordered" evidence="3">
    <location>
        <begin position="1"/>
        <end position="37"/>
    </location>
</feature>
<feature type="non-terminal residue" evidence="5">
    <location>
        <position position="1"/>
    </location>
</feature>
<dbReference type="EMBL" id="KQ964491">
    <property type="protein sequence ID" value="KXN70855.1"/>
    <property type="molecule type" value="Genomic_DNA"/>
</dbReference>
<dbReference type="PANTHER" id="PTHR11474">
    <property type="entry name" value="TYROSINASE FAMILY MEMBER"/>
    <property type="match status" value="1"/>
</dbReference>
<organism evidence="5 6">
    <name type="scientific">Conidiobolus coronatus (strain ATCC 28846 / CBS 209.66 / NRRL 28638)</name>
    <name type="common">Delacroixia coronata</name>
    <dbReference type="NCBI Taxonomy" id="796925"/>
    <lineage>
        <taxon>Eukaryota</taxon>
        <taxon>Fungi</taxon>
        <taxon>Fungi incertae sedis</taxon>
        <taxon>Zoopagomycota</taxon>
        <taxon>Entomophthoromycotina</taxon>
        <taxon>Entomophthoromycetes</taxon>
        <taxon>Entomophthorales</taxon>
        <taxon>Ancylistaceae</taxon>
        <taxon>Conidiobolus</taxon>
    </lineage>
</organism>
<evidence type="ECO:0000256" key="3">
    <source>
        <dbReference type="SAM" id="MobiDB-lite"/>
    </source>
</evidence>
<dbReference type="STRING" id="796925.A0A137P785"/>
<dbReference type="InterPro" id="IPR050316">
    <property type="entry name" value="Tyrosinase/Hemocyanin"/>
</dbReference>
<accession>A0A137P785</accession>
<dbReference type="OrthoDB" id="6132182at2759"/>
<evidence type="ECO:0000256" key="1">
    <source>
        <dbReference type="ARBA" id="ARBA00022723"/>
    </source>
</evidence>
<dbReference type="InterPro" id="IPR002227">
    <property type="entry name" value="Tyrosinase_Cu-bd"/>
</dbReference>
<feature type="domain" description="Tyrosinase copper-binding" evidence="4">
    <location>
        <begin position="116"/>
        <end position="127"/>
    </location>
</feature>
<name>A0A137P785_CONC2</name>
<dbReference type="Pfam" id="PF00264">
    <property type="entry name" value="Tyrosinase"/>
    <property type="match status" value="1"/>
</dbReference>
<dbReference type="Proteomes" id="UP000070444">
    <property type="component" value="Unassembled WGS sequence"/>
</dbReference>
<dbReference type="GO" id="GO:0016491">
    <property type="term" value="F:oxidoreductase activity"/>
    <property type="evidence" value="ECO:0007669"/>
    <property type="project" value="InterPro"/>
</dbReference>
<dbReference type="PROSITE" id="PS00498">
    <property type="entry name" value="TYROSINASE_2"/>
    <property type="match status" value="1"/>
</dbReference>
<evidence type="ECO:0000259" key="4">
    <source>
        <dbReference type="PROSITE" id="PS00498"/>
    </source>
</evidence>
<dbReference type="GO" id="GO:0046872">
    <property type="term" value="F:metal ion binding"/>
    <property type="evidence" value="ECO:0007669"/>
    <property type="project" value="UniProtKB-KW"/>
</dbReference>
<dbReference type="AlphaFoldDB" id="A0A137P785"/>
<feature type="compositionally biased region" description="Basic and acidic residues" evidence="3">
    <location>
        <begin position="242"/>
        <end position="251"/>
    </location>
</feature>
<protein>
    <submittedName>
        <fullName evidence="5">Di-copper centre-containing protein</fullName>
    </submittedName>
</protein>
<keyword evidence="2" id="KW-0186">Copper</keyword>
<evidence type="ECO:0000313" key="5">
    <source>
        <dbReference type="EMBL" id="KXN70855.1"/>
    </source>
</evidence>
<dbReference type="PANTHER" id="PTHR11474:SF126">
    <property type="entry name" value="TYROSINASE-LIKE PROTEIN TYR-1-RELATED"/>
    <property type="match status" value="1"/>
</dbReference>
<gene>
    <name evidence="5" type="ORF">CONCODRAFT_6563</name>
</gene>
<keyword evidence="1" id="KW-0479">Metal-binding</keyword>
<keyword evidence="6" id="KW-1185">Reference proteome</keyword>
<feature type="region of interest" description="Disordered" evidence="3">
    <location>
        <begin position="225"/>
        <end position="251"/>
    </location>
</feature>
<dbReference type="SUPFAM" id="SSF48056">
    <property type="entry name" value="Di-copper centre-containing domain"/>
    <property type="match status" value="1"/>
</dbReference>
<dbReference type="Gene3D" id="1.10.1280.10">
    <property type="entry name" value="Di-copper center containing domain from catechol oxidase"/>
    <property type="match status" value="1"/>
</dbReference>
<evidence type="ECO:0000313" key="6">
    <source>
        <dbReference type="Proteomes" id="UP000070444"/>
    </source>
</evidence>
<feature type="compositionally biased region" description="Polar residues" evidence="3">
    <location>
        <begin position="229"/>
        <end position="241"/>
    </location>
</feature>